<reference evidence="1 3" key="1">
    <citation type="journal article" date="2012" name="Nature">
        <title>Algal genomes reveal evolutionary mosaicism and the fate of nucleomorphs.</title>
        <authorList>
            <consortium name="DOE Joint Genome Institute"/>
            <person name="Curtis B.A."/>
            <person name="Tanifuji G."/>
            <person name="Burki F."/>
            <person name="Gruber A."/>
            <person name="Irimia M."/>
            <person name="Maruyama S."/>
            <person name="Arias M.C."/>
            <person name="Ball S.G."/>
            <person name="Gile G.H."/>
            <person name="Hirakawa Y."/>
            <person name="Hopkins J.F."/>
            <person name="Kuo A."/>
            <person name="Rensing S.A."/>
            <person name="Schmutz J."/>
            <person name="Symeonidi A."/>
            <person name="Elias M."/>
            <person name="Eveleigh R.J."/>
            <person name="Herman E.K."/>
            <person name="Klute M.J."/>
            <person name="Nakayama T."/>
            <person name="Obornik M."/>
            <person name="Reyes-Prieto A."/>
            <person name="Armbrust E.V."/>
            <person name="Aves S.J."/>
            <person name="Beiko R.G."/>
            <person name="Coutinho P."/>
            <person name="Dacks J.B."/>
            <person name="Durnford D.G."/>
            <person name="Fast N.M."/>
            <person name="Green B.R."/>
            <person name="Grisdale C.J."/>
            <person name="Hempel F."/>
            <person name="Henrissat B."/>
            <person name="Hoppner M.P."/>
            <person name="Ishida K."/>
            <person name="Kim E."/>
            <person name="Koreny L."/>
            <person name="Kroth P.G."/>
            <person name="Liu Y."/>
            <person name="Malik S.B."/>
            <person name="Maier U.G."/>
            <person name="McRose D."/>
            <person name="Mock T."/>
            <person name="Neilson J.A."/>
            <person name="Onodera N.T."/>
            <person name="Poole A.M."/>
            <person name="Pritham E.J."/>
            <person name="Richards T.A."/>
            <person name="Rocap G."/>
            <person name="Roy S.W."/>
            <person name="Sarai C."/>
            <person name="Schaack S."/>
            <person name="Shirato S."/>
            <person name="Slamovits C.H."/>
            <person name="Spencer D.F."/>
            <person name="Suzuki S."/>
            <person name="Worden A.Z."/>
            <person name="Zauner S."/>
            <person name="Barry K."/>
            <person name="Bell C."/>
            <person name="Bharti A.K."/>
            <person name="Crow J.A."/>
            <person name="Grimwood J."/>
            <person name="Kramer R."/>
            <person name="Lindquist E."/>
            <person name="Lucas S."/>
            <person name="Salamov A."/>
            <person name="McFadden G.I."/>
            <person name="Lane C.E."/>
            <person name="Keeling P.J."/>
            <person name="Gray M.W."/>
            <person name="Grigoriev I.V."/>
            <person name="Archibald J.M."/>
        </authorList>
    </citation>
    <scope>NUCLEOTIDE SEQUENCE</scope>
    <source>
        <strain evidence="1 3">CCMP2712</strain>
    </source>
</reference>
<dbReference type="RefSeq" id="XP_005831765.1">
    <property type="nucleotide sequence ID" value="XM_005831708.1"/>
</dbReference>
<dbReference type="PaxDb" id="55529-EKX44785"/>
<proteinExistence type="predicted"/>
<keyword evidence="3" id="KW-1185">Reference proteome</keyword>
<organism evidence="1">
    <name type="scientific">Guillardia theta (strain CCMP2712)</name>
    <name type="common">Cryptophyte</name>
    <dbReference type="NCBI Taxonomy" id="905079"/>
    <lineage>
        <taxon>Eukaryota</taxon>
        <taxon>Cryptophyceae</taxon>
        <taxon>Pyrenomonadales</taxon>
        <taxon>Geminigeraceae</taxon>
        <taxon>Guillardia</taxon>
    </lineage>
</organism>
<accession>L1J9P1</accession>
<gene>
    <name evidence="1" type="ORF">GUITHDRAFT_109211</name>
</gene>
<reference evidence="2" key="3">
    <citation type="submission" date="2015-06" db="UniProtKB">
        <authorList>
            <consortium name="EnsemblProtists"/>
        </authorList>
    </citation>
    <scope>IDENTIFICATION</scope>
</reference>
<protein>
    <submittedName>
        <fullName evidence="1 2">Uncharacterized protein</fullName>
    </submittedName>
</protein>
<dbReference type="KEGG" id="gtt:GUITHDRAFT_109211"/>
<sequence length="347" mass="39851">MEGVNPRFMERAYGEFVNMSPRTWKRKLETIGLGRYFSLFYRDAKSVVDSFDDGSIELPLPIHELMPWKAMAAERQHEDINAREPLVQTDLASFIDSLQTMFDATRRREGGEVREINAATFVDMVMKSTSVGTSHVLDDHTGDDQLLMMDRLQVSAAERRRDSTYFESNHMKIDKNAFRSFGVYNGEVLCGRLEERPGAVEIVDEHDKVDSLKPVKRLETRYVTGRIHDIYSRNTIISIITSSKGFNHLLDNLIRSGFDLNFNIAKGSRVSRCWRITSEDTPIGAIWDSPGTYSCLKCWDAFRNSRNSSDMRRYLMELGFLTSPVYYKANSCDLDSTKGKLDKIKMR</sequence>
<evidence type="ECO:0000313" key="2">
    <source>
        <dbReference type="EnsemblProtists" id="EKX44785"/>
    </source>
</evidence>
<dbReference type="EnsemblProtists" id="EKX44785">
    <property type="protein sequence ID" value="EKX44785"/>
    <property type="gene ID" value="GUITHDRAFT_109211"/>
</dbReference>
<dbReference type="GeneID" id="17301492"/>
<dbReference type="Proteomes" id="UP000011087">
    <property type="component" value="Unassembled WGS sequence"/>
</dbReference>
<dbReference type="EMBL" id="JH993002">
    <property type="protein sequence ID" value="EKX44785.1"/>
    <property type="molecule type" value="Genomic_DNA"/>
</dbReference>
<dbReference type="HOGENOM" id="CLU_800355_0_0_1"/>
<name>L1J9P1_GUITC</name>
<evidence type="ECO:0000313" key="3">
    <source>
        <dbReference type="Proteomes" id="UP000011087"/>
    </source>
</evidence>
<reference evidence="3" key="2">
    <citation type="submission" date="2012-11" db="EMBL/GenBank/DDBJ databases">
        <authorList>
            <person name="Kuo A."/>
            <person name="Curtis B.A."/>
            <person name="Tanifuji G."/>
            <person name="Burki F."/>
            <person name="Gruber A."/>
            <person name="Irimia M."/>
            <person name="Maruyama S."/>
            <person name="Arias M.C."/>
            <person name="Ball S.G."/>
            <person name="Gile G.H."/>
            <person name="Hirakawa Y."/>
            <person name="Hopkins J.F."/>
            <person name="Rensing S.A."/>
            <person name="Schmutz J."/>
            <person name="Symeonidi A."/>
            <person name="Elias M."/>
            <person name="Eveleigh R.J."/>
            <person name="Herman E.K."/>
            <person name="Klute M.J."/>
            <person name="Nakayama T."/>
            <person name="Obornik M."/>
            <person name="Reyes-Prieto A."/>
            <person name="Armbrust E.V."/>
            <person name="Aves S.J."/>
            <person name="Beiko R.G."/>
            <person name="Coutinho P."/>
            <person name="Dacks J.B."/>
            <person name="Durnford D.G."/>
            <person name="Fast N.M."/>
            <person name="Green B.R."/>
            <person name="Grisdale C."/>
            <person name="Hempe F."/>
            <person name="Henrissat B."/>
            <person name="Hoppner M.P."/>
            <person name="Ishida K.-I."/>
            <person name="Kim E."/>
            <person name="Koreny L."/>
            <person name="Kroth P.G."/>
            <person name="Liu Y."/>
            <person name="Malik S.-B."/>
            <person name="Maier U.G."/>
            <person name="McRose D."/>
            <person name="Mock T."/>
            <person name="Neilson J.A."/>
            <person name="Onodera N.T."/>
            <person name="Poole A.M."/>
            <person name="Pritham E.J."/>
            <person name="Richards T.A."/>
            <person name="Rocap G."/>
            <person name="Roy S.W."/>
            <person name="Sarai C."/>
            <person name="Schaack S."/>
            <person name="Shirato S."/>
            <person name="Slamovits C.H."/>
            <person name="Spencer D.F."/>
            <person name="Suzuki S."/>
            <person name="Worden A.Z."/>
            <person name="Zauner S."/>
            <person name="Barry K."/>
            <person name="Bell C."/>
            <person name="Bharti A.K."/>
            <person name="Crow J.A."/>
            <person name="Grimwood J."/>
            <person name="Kramer R."/>
            <person name="Lindquist E."/>
            <person name="Lucas S."/>
            <person name="Salamov A."/>
            <person name="McFadden G.I."/>
            <person name="Lane C.E."/>
            <person name="Keeling P.J."/>
            <person name="Gray M.W."/>
            <person name="Grigoriev I.V."/>
            <person name="Archibald J.M."/>
        </authorList>
    </citation>
    <scope>NUCLEOTIDE SEQUENCE</scope>
    <source>
        <strain evidence="3">CCMP2712</strain>
    </source>
</reference>
<dbReference type="AlphaFoldDB" id="L1J9P1"/>
<evidence type="ECO:0000313" key="1">
    <source>
        <dbReference type="EMBL" id="EKX44785.1"/>
    </source>
</evidence>